<evidence type="ECO:0000313" key="1">
    <source>
        <dbReference type="EMBL" id="MER2492654.1"/>
    </source>
</evidence>
<protein>
    <submittedName>
        <fullName evidence="1">Radical SAM family RiPP maturation amino acid epimerase</fullName>
    </submittedName>
</protein>
<reference evidence="1 2" key="1">
    <citation type="submission" date="2024-06" db="EMBL/GenBank/DDBJ databases">
        <authorList>
            <person name="Chen R.Y."/>
        </authorList>
    </citation>
    <scope>NUCLEOTIDE SEQUENCE [LARGE SCALE GENOMIC DNA]</scope>
    <source>
        <strain evidence="1 2">D2</strain>
    </source>
</reference>
<proteinExistence type="predicted"/>
<evidence type="ECO:0000313" key="2">
    <source>
        <dbReference type="Proteomes" id="UP001467690"/>
    </source>
</evidence>
<gene>
    <name evidence="1" type="ORF">ABS311_12280</name>
</gene>
<dbReference type="InterPro" id="IPR030950">
    <property type="entry name" value="rSAM_PoyD"/>
</dbReference>
<dbReference type="EMBL" id="JBELOE010000217">
    <property type="protein sequence ID" value="MER2492654.1"/>
    <property type="molecule type" value="Genomic_DNA"/>
</dbReference>
<dbReference type="RefSeq" id="WP_350402113.1">
    <property type="nucleotide sequence ID" value="NZ_JBELOE010000217.1"/>
</dbReference>
<comment type="caution">
    <text evidence="1">The sequence shown here is derived from an EMBL/GenBank/DDBJ whole genome shotgun (WGS) entry which is preliminary data.</text>
</comment>
<dbReference type="InterPro" id="IPR007197">
    <property type="entry name" value="rSAM"/>
</dbReference>
<dbReference type="NCBIfam" id="TIGR04517">
    <property type="entry name" value="rSAM_PoyD"/>
    <property type="match status" value="1"/>
</dbReference>
<organism evidence="1 2">
    <name type="scientific">Catenovulum sediminis</name>
    <dbReference type="NCBI Taxonomy" id="1740262"/>
    <lineage>
        <taxon>Bacteria</taxon>
        <taxon>Pseudomonadati</taxon>
        <taxon>Pseudomonadota</taxon>
        <taxon>Gammaproteobacteria</taxon>
        <taxon>Alteromonadales</taxon>
        <taxon>Alteromonadaceae</taxon>
        <taxon>Catenovulum</taxon>
    </lineage>
</organism>
<dbReference type="Proteomes" id="UP001467690">
    <property type="component" value="Unassembled WGS sequence"/>
</dbReference>
<dbReference type="SFLD" id="SFLDS00029">
    <property type="entry name" value="Radical_SAM"/>
    <property type="match status" value="1"/>
</dbReference>
<dbReference type="SUPFAM" id="SSF102114">
    <property type="entry name" value="Radical SAM enzymes"/>
    <property type="match status" value="1"/>
</dbReference>
<keyword evidence="2" id="KW-1185">Reference proteome</keyword>
<dbReference type="InterPro" id="IPR058240">
    <property type="entry name" value="rSAM_sf"/>
</dbReference>
<name>A0ABV1RI80_9ALTE</name>
<sequence>MNENTKNKKTQGRYFTDVELDLYAQLKRFFECYHGDRDYRKAIDTGVFTDAQIQRLRDTGVKFDLSEVEILWKNKDEIGDCAEKTLNEESFTDEQQKLLDKYPLIKLWMKFNEFKRKRHINNVTNPPNSPNPRYDAWRNRRILSGKSELGSYGHSIDYPALAIEIAKGCSVGCYFCAFDAQKLETVFDYNDEHNRHEFRKVATAFNQHLGYTAGHALMYYSTEPYDNPHYIDFLKEYEKITGSFLCTATAACTKDVWMKELIAEYRKRGLHWPRLSVLSRGMLRKVHELYTAEELRDVALLMQMSESEREKVEGGRIFKDNDSQRDDVEENIPLLGEMVPQGSIACVAGFLVNMIDKTIKLVSPCFTTERWKYGYRIFDERSFENADEFDAILTEMIEVNMPVSLYPEMPMRFRDDLKFKEEENGFSVYSPYYKHDFNSHSIHKKAGALIAQGAFNYDQVFNQLVDEYQFNPFQVMSFLKLLFDNGLLDELHHRPENRQKILIHDVAESI</sequence>
<accession>A0ABV1RI80</accession>